<reference evidence="5 6" key="1">
    <citation type="submission" date="2024-04" db="EMBL/GenBank/DDBJ databases">
        <title>Genome sequencing and metabolic network reconstruction of aminoacids and betaine degradation by Anoxynatronum sibiricum.</title>
        <authorList>
            <person name="Detkova E.N."/>
            <person name="Boltjanskaja Y.V."/>
            <person name="Mardanov A.V."/>
            <person name="Kevbrin V."/>
        </authorList>
    </citation>
    <scope>NUCLEOTIDE SEQUENCE [LARGE SCALE GENOMIC DNA]</scope>
    <source>
        <strain evidence="5 6">Z-7981</strain>
    </source>
</reference>
<evidence type="ECO:0000256" key="3">
    <source>
        <dbReference type="SAM" id="SignalP"/>
    </source>
</evidence>
<dbReference type="Proteomes" id="UP001407405">
    <property type="component" value="Unassembled WGS sequence"/>
</dbReference>
<gene>
    <name evidence="5" type="ORF">AAIG11_07260</name>
</gene>
<feature type="chain" id="PRO_5047457358" evidence="3">
    <location>
        <begin position="30"/>
        <end position="556"/>
    </location>
</feature>
<dbReference type="EMBL" id="JBCITM010000006">
    <property type="protein sequence ID" value="MEN1760264.1"/>
    <property type="molecule type" value="Genomic_DNA"/>
</dbReference>
<evidence type="ECO:0000256" key="2">
    <source>
        <dbReference type="SAM" id="Phobius"/>
    </source>
</evidence>
<evidence type="ECO:0000256" key="1">
    <source>
        <dbReference type="SAM" id="MobiDB-lite"/>
    </source>
</evidence>
<keyword evidence="2" id="KW-1133">Transmembrane helix</keyword>
<dbReference type="Gene3D" id="2.60.40.1080">
    <property type="match status" value="3"/>
</dbReference>
<dbReference type="Pfam" id="PF00498">
    <property type="entry name" value="FHA"/>
    <property type="match status" value="1"/>
</dbReference>
<protein>
    <submittedName>
        <fullName evidence="5">Ig-like domain-containing protein</fullName>
    </submittedName>
</protein>
<dbReference type="InterPro" id="IPR003343">
    <property type="entry name" value="Big_2"/>
</dbReference>
<dbReference type="SUPFAM" id="SSF49879">
    <property type="entry name" value="SMAD/FHA domain"/>
    <property type="match status" value="1"/>
</dbReference>
<keyword evidence="3" id="KW-0732">Signal</keyword>
<name>A0ABU9VVZ2_9CLOT</name>
<evidence type="ECO:0000259" key="4">
    <source>
        <dbReference type="PROSITE" id="PS50006"/>
    </source>
</evidence>
<dbReference type="SMART" id="SM00635">
    <property type="entry name" value="BID_2"/>
    <property type="match status" value="3"/>
</dbReference>
<feature type="transmembrane region" description="Helical" evidence="2">
    <location>
        <begin position="356"/>
        <end position="378"/>
    </location>
</feature>
<dbReference type="PROSITE" id="PS50006">
    <property type="entry name" value="FHA_DOMAIN"/>
    <property type="match status" value="1"/>
</dbReference>
<feature type="region of interest" description="Disordered" evidence="1">
    <location>
        <begin position="387"/>
        <end position="429"/>
    </location>
</feature>
<dbReference type="InterPro" id="IPR008984">
    <property type="entry name" value="SMAD_FHA_dom_sf"/>
</dbReference>
<keyword evidence="2" id="KW-0472">Membrane</keyword>
<dbReference type="RefSeq" id="WP_343185587.1">
    <property type="nucleotide sequence ID" value="NZ_JBCITM010000006.1"/>
</dbReference>
<dbReference type="Pfam" id="PF02368">
    <property type="entry name" value="Big_2"/>
    <property type="match status" value="3"/>
</dbReference>
<dbReference type="InterPro" id="IPR000253">
    <property type="entry name" value="FHA_dom"/>
</dbReference>
<dbReference type="Gene3D" id="2.60.200.20">
    <property type="match status" value="1"/>
</dbReference>
<dbReference type="SMART" id="SM00240">
    <property type="entry name" value="FHA"/>
    <property type="match status" value="1"/>
</dbReference>
<dbReference type="SUPFAM" id="SSF49373">
    <property type="entry name" value="Invasin/intimin cell-adhesion fragments"/>
    <property type="match status" value="2"/>
</dbReference>
<sequence>MFQRSVRTLLLPVLLMGLLFMGAVTQAAAITPTGIQLNQTSLTLNRGGTTVVEAKVTPDGADTQSLQWTSSNTNVVRVSPEAGGSRARVEGVAQGTAVVTASLPDGSMGATCQVTVRVPVSGVVVSETSLTLLRGQEVEVTATVQPGDASNKRVRWTIGDEQVLEFAAGSPGSYGSHPTVQLRAVAAGSTTLTVTTENGNKQAVTEITVIVPLESIALEMKELTLPPGETTRVPVIFNPLDTTSRGLLYESGDVQVVTVDEEGLITAVGEGTARVVVRSAEDQQIFDHLQITVSDNAEAPSAGAAPGTTETGESAPGGTGEPGDTDDPGEGGASPEAQIPEDDSEVQAVAPAKGNLLLVTGLAAAVAVVGVAVLLIFLKKKKEKSGVVSLSEKRPSNQGASPVMAASGKQPPEMKEEPPANLTRRVEPPPVITNSGKRVLVTGLSGEFQGHTLELAEDVLVIGRDPLFAHLVYPASFEMISRKHVVIEHDGETGTCSLRDLSSTGTYLLENHRRLPYDEPFLVKDGQQFYLAVPGELFEIRYDQDDDQDHADPGEA</sequence>
<feature type="signal peptide" evidence="3">
    <location>
        <begin position="1"/>
        <end position="29"/>
    </location>
</feature>
<keyword evidence="6" id="KW-1185">Reference proteome</keyword>
<evidence type="ECO:0000313" key="6">
    <source>
        <dbReference type="Proteomes" id="UP001407405"/>
    </source>
</evidence>
<dbReference type="CDD" id="cd00060">
    <property type="entry name" value="FHA"/>
    <property type="match status" value="1"/>
</dbReference>
<proteinExistence type="predicted"/>
<keyword evidence="2" id="KW-0812">Transmembrane</keyword>
<feature type="domain" description="FHA" evidence="4">
    <location>
        <begin position="460"/>
        <end position="508"/>
    </location>
</feature>
<feature type="region of interest" description="Disordered" evidence="1">
    <location>
        <begin position="296"/>
        <end position="346"/>
    </location>
</feature>
<dbReference type="InterPro" id="IPR008964">
    <property type="entry name" value="Invasin/intimin_cell_adhesion"/>
</dbReference>
<organism evidence="5 6">
    <name type="scientific">Anoxynatronum sibiricum</name>
    <dbReference type="NCBI Taxonomy" id="210623"/>
    <lineage>
        <taxon>Bacteria</taxon>
        <taxon>Bacillati</taxon>
        <taxon>Bacillota</taxon>
        <taxon>Clostridia</taxon>
        <taxon>Eubacteriales</taxon>
        <taxon>Clostridiaceae</taxon>
        <taxon>Anoxynatronum</taxon>
    </lineage>
</organism>
<accession>A0ABU9VVZ2</accession>
<evidence type="ECO:0000313" key="5">
    <source>
        <dbReference type="EMBL" id="MEN1760264.1"/>
    </source>
</evidence>
<comment type="caution">
    <text evidence="5">The sequence shown here is derived from an EMBL/GenBank/DDBJ whole genome shotgun (WGS) entry which is preliminary data.</text>
</comment>